<keyword evidence="3" id="KW-1185">Reference proteome</keyword>
<evidence type="ECO:0000256" key="1">
    <source>
        <dbReference type="SAM" id="MobiDB-lite"/>
    </source>
</evidence>
<name>A0AA35RGE4_GEOBA</name>
<proteinExistence type="predicted"/>
<evidence type="ECO:0000313" key="2">
    <source>
        <dbReference type="EMBL" id="CAI8010522.1"/>
    </source>
</evidence>
<organism evidence="2 3">
    <name type="scientific">Geodia barretti</name>
    <name type="common">Barrett's horny sponge</name>
    <dbReference type="NCBI Taxonomy" id="519541"/>
    <lineage>
        <taxon>Eukaryota</taxon>
        <taxon>Metazoa</taxon>
        <taxon>Porifera</taxon>
        <taxon>Demospongiae</taxon>
        <taxon>Heteroscleromorpha</taxon>
        <taxon>Tetractinellida</taxon>
        <taxon>Astrophorina</taxon>
        <taxon>Geodiidae</taxon>
        <taxon>Geodia</taxon>
    </lineage>
</organism>
<feature type="region of interest" description="Disordered" evidence="1">
    <location>
        <begin position="24"/>
        <end position="63"/>
    </location>
</feature>
<gene>
    <name evidence="2" type="ORF">GBAR_LOCUS6940</name>
</gene>
<accession>A0AA35RGE4</accession>
<dbReference type="EMBL" id="CASHTH010001043">
    <property type="protein sequence ID" value="CAI8010522.1"/>
    <property type="molecule type" value="Genomic_DNA"/>
</dbReference>
<sequence>QQTKSYLSSQHTLSFSPSREISFSLATQSSPPATPSNAASGRESSLATMKTRKRRSRSLSDNLSSYFNPCATKRARAASRISFLG</sequence>
<dbReference type="AlphaFoldDB" id="A0AA35RGE4"/>
<dbReference type="Proteomes" id="UP001174909">
    <property type="component" value="Unassembled WGS sequence"/>
</dbReference>
<comment type="caution">
    <text evidence="2">The sequence shown here is derived from an EMBL/GenBank/DDBJ whole genome shotgun (WGS) entry which is preliminary data.</text>
</comment>
<evidence type="ECO:0000313" key="3">
    <source>
        <dbReference type="Proteomes" id="UP001174909"/>
    </source>
</evidence>
<reference evidence="2" key="1">
    <citation type="submission" date="2023-03" db="EMBL/GenBank/DDBJ databases">
        <authorList>
            <person name="Steffen K."/>
            <person name="Cardenas P."/>
        </authorList>
    </citation>
    <scope>NUCLEOTIDE SEQUENCE</scope>
</reference>
<feature type="non-terminal residue" evidence="2">
    <location>
        <position position="1"/>
    </location>
</feature>
<protein>
    <submittedName>
        <fullName evidence="2">Uncharacterized protein</fullName>
    </submittedName>
</protein>
<feature type="compositionally biased region" description="Low complexity" evidence="1">
    <location>
        <begin position="26"/>
        <end position="40"/>
    </location>
</feature>